<proteinExistence type="predicted"/>
<dbReference type="EMBL" id="CP016070">
    <property type="protein sequence ID" value="AOW80053.1"/>
    <property type="molecule type" value="Genomic_DNA"/>
</dbReference>
<dbReference type="Pfam" id="PF04255">
    <property type="entry name" value="DUF433"/>
    <property type="match status" value="1"/>
</dbReference>
<dbReference type="EMBL" id="CP016804">
    <property type="protein sequence ID" value="APE95338.1"/>
    <property type="molecule type" value="Genomic_DNA"/>
</dbReference>
<sequence>MPIRSDDDILGGEPRLAGTRIGVRHVAEMVVDGNTSPAHVADQLDVSLSDVYEALAYYYAHSTEIREFERANETARNRVREQTLHPKDAA</sequence>
<evidence type="ECO:0000313" key="1">
    <source>
        <dbReference type="EMBL" id="AOW80053.1"/>
    </source>
</evidence>
<name>A0A1D8S3Y4_9EURY</name>
<keyword evidence="4" id="KW-1185">Reference proteome</keyword>
<evidence type="ECO:0008006" key="5">
    <source>
        <dbReference type="Google" id="ProtNLM"/>
    </source>
</evidence>
<organism evidence="1 3">
    <name type="scientific">Halodesulfurarchaeum formicicum</name>
    <dbReference type="NCBI Taxonomy" id="1873524"/>
    <lineage>
        <taxon>Archaea</taxon>
        <taxon>Methanobacteriati</taxon>
        <taxon>Methanobacteriota</taxon>
        <taxon>Stenosarchaea group</taxon>
        <taxon>Halobacteria</taxon>
        <taxon>Halobacteriales</taxon>
        <taxon>Halobacteriaceae</taxon>
        <taxon>Halodesulfurarchaeum</taxon>
    </lineage>
</organism>
<dbReference type="KEGG" id="halh:HTSR_0868"/>
<dbReference type="GeneID" id="30417404"/>
<dbReference type="Proteomes" id="UP000185608">
    <property type="component" value="Chromosome"/>
</dbReference>
<accession>A0A1D8S3Y4</accession>
<dbReference type="AlphaFoldDB" id="A0A1D8S3Y4"/>
<dbReference type="Gene3D" id="1.10.10.10">
    <property type="entry name" value="Winged helix-like DNA-binding domain superfamily/Winged helix DNA-binding domain"/>
    <property type="match status" value="1"/>
</dbReference>
<dbReference type="PANTHER" id="PTHR34849:SF1">
    <property type="entry name" value="SLR0770 PROTEIN"/>
    <property type="match status" value="1"/>
</dbReference>
<dbReference type="Proteomes" id="UP000186165">
    <property type="component" value="Chromosome"/>
</dbReference>
<evidence type="ECO:0000313" key="4">
    <source>
        <dbReference type="Proteomes" id="UP000186165"/>
    </source>
</evidence>
<dbReference type="OrthoDB" id="315700at2157"/>
<reference evidence="1 3" key="1">
    <citation type="submission" date="2016-06" db="EMBL/GenBank/DDBJ databases">
        <title>Discovery of anaerobic lithoheterotrophic haloarchaeon capable of sulfur respiration by hydrogen and formate.</title>
        <authorList>
            <person name="Sorokin D.Y."/>
            <person name="Kublanov I.V."/>
            <person name="Roman P."/>
            <person name="Sinninghe Damste J.S."/>
            <person name="Golyshin P.N."/>
            <person name="Rojo D."/>
            <person name="Ciordia S."/>
            <person name="Mena Md.C."/>
            <person name="Ferrer M."/>
            <person name="Smedile F."/>
            <person name="Messina E."/>
            <person name="La Cono V."/>
            <person name="Yakimov M.M."/>
        </authorList>
    </citation>
    <scope>NUCLEOTIDE SEQUENCE [LARGE SCALE GENOMIC DNA]</scope>
    <source>
        <strain evidence="1 3">HTSR1</strain>
    </source>
</reference>
<gene>
    <name evidence="2" type="ORF">HSR6_0885</name>
    <name evidence="1" type="ORF">HTSR_0868</name>
</gene>
<dbReference type="InterPro" id="IPR036388">
    <property type="entry name" value="WH-like_DNA-bd_sf"/>
</dbReference>
<dbReference type="InterPro" id="IPR009057">
    <property type="entry name" value="Homeodomain-like_sf"/>
</dbReference>
<dbReference type="KEGG" id="hhsr:HSR6_0885"/>
<dbReference type="InterPro" id="IPR007367">
    <property type="entry name" value="DUF433"/>
</dbReference>
<reference evidence="2" key="3">
    <citation type="journal article" date="2017" name="ISME J.">
        <title>Discovery of anaerobic lithoheterotrophic haloarchaea, ubiquitous in hypersaline habitats.</title>
        <authorList>
            <person name="Sorokin D.Y."/>
            <person name="Messina E."/>
            <person name="Smedile F."/>
            <person name="Roman P."/>
            <person name="Damste J.S.S."/>
            <person name="Ciordia S."/>
            <person name="Mena M.C."/>
            <person name="Ferrer M."/>
            <person name="Golyshin P.N."/>
            <person name="Kublanov I.V."/>
            <person name="Samarov N.I."/>
            <person name="Toshchakov S.V."/>
            <person name="La Cono V."/>
            <person name="Yakimov M.M."/>
        </authorList>
    </citation>
    <scope>NUCLEOTIDE SEQUENCE</scope>
    <source>
        <strain evidence="2">HSR6</strain>
    </source>
</reference>
<reference evidence="4" key="2">
    <citation type="submission" date="2016-08" db="EMBL/GenBank/DDBJ databases">
        <title>Discovery of first anaerobic lithoheterotrophic haloarchae widely represented in hypersaline habitats.</title>
        <authorList>
            <person name="Sorokin D.Y."/>
            <person name="Kublanov I.V."/>
            <person name="Roman P."/>
            <person name="Sinninghe Damste J.S."/>
            <person name="Golyshin P.N."/>
            <person name="Rojo D."/>
            <person name="Ciordia S."/>
            <person name="Mena Md.C."/>
            <person name="Ferrer M."/>
            <person name="Smedile F."/>
            <person name="Messina E."/>
            <person name="La Cono V."/>
            <person name="Yakimov M.M."/>
        </authorList>
    </citation>
    <scope>NUCLEOTIDE SEQUENCE [LARGE SCALE GENOMIC DNA]</scope>
    <source>
        <strain evidence="4">HSR6</strain>
    </source>
</reference>
<dbReference type="RefSeq" id="WP_070364776.1">
    <property type="nucleotide sequence ID" value="NZ_CP016070.1"/>
</dbReference>
<protein>
    <recommendedName>
        <fullName evidence="5">DUF433 domain-containing protein</fullName>
    </recommendedName>
</protein>
<accession>A0A1J1AB26</accession>
<dbReference type="PANTHER" id="PTHR34849">
    <property type="entry name" value="SSL5025 PROTEIN"/>
    <property type="match status" value="1"/>
</dbReference>
<dbReference type="SUPFAM" id="SSF46689">
    <property type="entry name" value="Homeodomain-like"/>
    <property type="match status" value="1"/>
</dbReference>
<dbReference type="STRING" id="1873524.HSR6_0885"/>
<evidence type="ECO:0000313" key="3">
    <source>
        <dbReference type="Proteomes" id="UP000185608"/>
    </source>
</evidence>
<evidence type="ECO:0000313" key="2">
    <source>
        <dbReference type="EMBL" id="APE95338.1"/>
    </source>
</evidence>